<dbReference type="Pfam" id="PF25967">
    <property type="entry name" value="RND-MFP_C"/>
    <property type="match status" value="1"/>
</dbReference>
<evidence type="ECO:0000256" key="3">
    <source>
        <dbReference type="SAM" id="Coils"/>
    </source>
</evidence>
<reference evidence="6" key="1">
    <citation type="journal article" date="2021" name="PeerJ">
        <title>Extensive microbial diversity within the chicken gut microbiome revealed by metagenomics and culture.</title>
        <authorList>
            <person name="Gilroy R."/>
            <person name="Ravi A."/>
            <person name="Getino M."/>
            <person name="Pursley I."/>
            <person name="Horton D.L."/>
            <person name="Alikhan N.F."/>
            <person name="Baker D."/>
            <person name="Gharbi K."/>
            <person name="Hall N."/>
            <person name="Watson M."/>
            <person name="Adriaenssens E.M."/>
            <person name="Foster-Nyarko E."/>
            <person name="Jarju S."/>
            <person name="Secka A."/>
            <person name="Antonio M."/>
            <person name="Oren A."/>
            <person name="Chaudhuri R.R."/>
            <person name="La Ragione R."/>
            <person name="Hildebrand F."/>
            <person name="Pallen M.J."/>
        </authorList>
    </citation>
    <scope>NUCLEOTIDE SEQUENCE</scope>
    <source>
        <strain evidence="6">G3-2149</strain>
    </source>
</reference>
<accession>A0A9E2P0P5</accession>
<dbReference type="PROSITE" id="PS51257">
    <property type="entry name" value="PROKAR_LIPOPROTEIN"/>
    <property type="match status" value="1"/>
</dbReference>
<evidence type="ECO:0000256" key="2">
    <source>
        <dbReference type="ARBA" id="ARBA00022448"/>
    </source>
</evidence>
<comment type="similarity">
    <text evidence="1">Belongs to the membrane fusion protein (MFP) (TC 8.A.1) family.</text>
</comment>
<dbReference type="Proteomes" id="UP000823865">
    <property type="component" value="Unassembled WGS sequence"/>
</dbReference>
<evidence type="ECO:0000256" key="4">
    <source>
        <dbReference type="SAM" id="SignalP"/>
    </source>
</evidence>
<dbReference type="InterPro" id="IPR058627">
    <property type="entry name" value="MdtA-like_C"/>
</dbReference>
<keyword evidence="2" id="KW-0813">Transport</keyword>
<gene>
    <name evidence="6" type="ORF">H9789_02405</name>
</gene>
<dbReference type="AlphaFoldDB" id="A0A9E2P0P5"/>
<sequence>MNHLSKNILRLAFLLAAGTTLSCSHNHAAEEEKHEEHDHEGVIVLDPHQAEKIGLKTETVVKSSFSPAIKVGGKVLAANGNEKTVAATTNGLVTYSGNLYEGNAVRAGQTLFSISSKGVENGDPIEKARLDLANAESELKRAEELVQKQIISQKEFEQIKLRRDLARESLSGMGLKKSGSGMSVAANQSGFIKQILVRPGDYVTVGQPLAIITQNQKLQIRAEVSERHYAFLNQVRSANFRTEASQQTMCLDSIGGRLLSSGKSMPEGTFYVPVIFECNNVGNILPGSFAEIWLLGNEQREALTVPLTALTEEQGVFFVYVQKDKEHYEKREVKTGGQDGVRIEILKGIQPNEKVVTQGAIHVKLASQSGTIPEGHNHNH</sequence>
<dbReference type="Gene3D" id="1.10.287.470">
    <property type="entry name" value="Helix hairpin bin"/>
    <property type="match status" value="1"/>
</dbReference>
<dbReference type="GO" id="GO:0060003">
    <property type="term" value="P:copper ion export"/>
    <property type="evidence" value="ECO:0007669"/>
    <property type="project" value="TreeGrafter"/>
</dbReference>
<keyword evidence="4" id="KW-0732">Signal</keyword>
<feature type="chain" id="PRO_5039051941" evidence="4">
    <location>
        <begin position="29"/>
        <end position="380"/>
    </location>
</feature>
<dbReference type="GO" id="GO:0016020">
    <property type="term" value="C:membrane"/>
    <property type="evidence" value="ECO:0007669"/>
    <property type="project" value="InterPro"/>
</dbReference>
<dbReference type="GO" id="GO:0022857">
    <property type="term" value="F:transmembrane transporter activity"/>
    <property type="evidence" value="ECO:0007669"/>
    <property type="project" value="InterPro"/>
</dbReference>
<feature type="signal peptide" evidence="4">
    <location>
        <begin position="1"/>
        <end position="28"/>
    </location>
</feature>
<comment type="caution">
    <text evidence="6">The sequence shown here is derived from an EMBL/GenBank/DDBJ whole genome shotgun (WGS) entry which is preliminary data.</text>
</comment>
<protein>
    <submittedName>
        <fullName evidence="6">Efflux RND transporter periplasmic adaptor subunit</fullName>
    </submittedName>
</protein>
<organism evidence="6 7">
    <name type="scientific">Candidatus Paraprevotella stercoravium</name>
    <dbReference type="NCBI Taxonomy" id="2838725"/>
    <lineage>
        <taxon>Bacteria</taxon>
        <taxon>Pseudomonadati</taxon>
        <taxon>Bacteroidota</taxon>
        <taxon>Bacteroidia</taxon>
        <taxon>Bacteroidales</taxon>
        <taxon>Prevotellaceae</taxon>
        <taxon>Paraprevotella</taxon>
    </lineage>
</organism>
<dbReference type="PANTHER" id="PTHR30097">
    <property type="entry name" value="CATION EFFLUX SYSTEM PROTEIN CUSB"/>
    <property type="match status" value="1"/>
</dbReference>
<dbReference type="SUPFAM" id="SSF111369">
    <property type="entry name" value="HlyD-like secretion proteins"/>
    <property type="match status" value="1"/>
</dbReference>
<evidence type="ECO:0000259" key="5">
    <source>
        <dbReference type="Pfam" id="PF25967"/>
    </source>
</evidence>
<name>A0A9E2P0P5_9BACT</name>
<keyword evidence="3" id="KW-0175">Coiled coil</keyword>
<reference evidence="6" key="2">
    <citation type="submission" date="2021-04" db="EMBL/GenBank/DDBJ databases">
        <authorList>
            <person name="Gilroy R."/>
        </authorList>
    </citation>
    <scope>NUCLEOTIDE SEQUENCE</scope>
    <source>
        <strain evidence="6">G3-2149</strain>
    </source>
</reference>
<dbReference type="GO" id="GO:0015679">
    <property type="term" value="P:plasma membrane copper ion transport"/>
    <property type="evidence" value="ECO:0007669"/>
    <property type="project" value="TreeGrafter"/>
</dbReference>
<proteinExistence type="inferred from homology"/>
<dbReference type="InterPro" id="IPR051909">
    <property type="entry name" value="MFP_Cation_Efflux"/>
</dbReference>
<feature type="domain" description="Multidrug resistance protein MdtA-like C-terminal permuted SH3" evidence="5">
    <location>
        <begin position="302"/>
        <end position="360"/>
    </location>
</feature>
<dbReference type="Gene3D" id="2.40.420.20">
    <property type="match status" value="1"/>
</dbReference>
<dbReference type="PANTHER" id="PTHR30097:SF4">
    <property type="entry name" value="SLR6042 PROTEIN"/>
    <property type="match status" value="1"/>
</dbReference>
<evidence type="ECO:0000256" key="1">
    <source>
        <dbReference type="ARBA" id="ARBA00009477"/>
    </source>
</evidence>
<evidence type="ECO:0000313" key="7">
    <source>
        <dbReference type="Proteomes" id="UP000823865"/>
    </source>
</evidence>
<dbReference type="EMBL" id="JAHLFU010000041">
    <property type="protein sequence ID" value="MBU3852682.1"/>
    <property type="molecule type" value="Genomic_DNA"/>
</dbReference>
<dbReference type="Gene3D" id="2.40.50.100">
    <property type="match status" value="1"/>
</dbReference>
<feature type="coiled-coil region" evidence="3">
    <location>
        <begin position="125"/>
        <end position="152"/>
    </location>
</feature>
<dbReference type="GO" id="GO:0030313">
    <property type="term" value="C:cell envelope"/>
    <property type="evidence" value="ECO:0007669"/>
    <property type="project" value="TreeGrafter"/>
</dbReference>
<dbReference type="NCBIfam" id="TIGR01730">
    <property type="entry name" value="RND_mfp"/>
    <property type="match status" value="1"/>
</dbReference>
<evidence type="ECO:0000313" key="6">
    <source>
        <dbReference type="EMBL" id="MBU3852682.1"/>
    </source>
</evidence>
<dbReference type="InterPro" id="IPR006143">
    <property type="entry name" value="RND_pump_MFP"/>
</dbReference>